<protein>
    <recommendedName>
        <fullName evidence="3">Clade I nitrous oxide reductase</fullName>
    </recommendedName>
</protein>
<dbReference type="Proteomes" id="UP001642487">
    <property type="component" value="Chromosome 6"/>
</dbReference>
<gene>
    <name evidence="1" type="ORF">CITCOLO1_LOCUS16284</name>
</gene>
<reference evidence="1 2" key="1">
    <citation type="submission" date="2024-03" db="EMBL/GenBank/DDBJ databases">
        <authorList>
            <person name="Gkanogiannis A."/>
            <person name="Becerra Lopez-Lavalle L."/>
        </authorList>
    </citation>
    <scope>NUCLEOTIDE SEQUENCE [LARGE SCALE GENOMIC DNA]</scope>
</reference>
<organism evidence="1 2">
    <name type="scientific">Citrullus colocynthis</name>
    <name type="common">colocynth</name>
    <dbReference type="NCBI Taxonomy" id="252529"/>
    <lineage>
        <taxon>Eukaryota</taxon>
        <taxon>Viridiplantae</taxon>
        <taxon>Streptophyta</taxon>
        <taxon>Embryophyta</taxon>
        <taxon>Tracheophyta</taxon>
        <taxon>Spermatophyta</taxon>
        <taxon>Magnoliopsida</taxon>
        <taxon>eudicotyledons</taxon>
        <taxon>Gunneridae</taxon>
        <taxon>Pentapetalae</taxon>
        <taxon>rosids</taxon>
        <taxon>fabids</taxon>
        <taxon>Cucurbitales</taxon>
        <taxon>Cucurbitaceae</taxon>
        <taxon>Benincaseae</taxon>
        <taxon>Citrullus</taxon>
    </lineage>
</organism>
<dbReference type="EMBL" id="OZ021740">
    <property type="protein sequence ID" value="CAK9324062.1"/>
    <property type="molecule type" value="Genomic_DNA"/>
</dbReference>
<evidence type="ECO:0008006" key="3">
    <source>
        <dbReference type="Google" id="ProtNLM"/>
    </source>
</evidence>
<accession>A0ABP0YU55</accession>
<sequence length="65" mass="7326">TLSAVADSRMQSIRPWVSASSPRHCSRFRPSRCSRASVSRHINCLPHRLSPPVIRRSAVSRQICI</sequence>
<evidence type="ECO:0000313" key="1">
    <source>
        <dbReference type="EMBL" id="CAK9324062.1"/>
    </source>
</evidence>
<feature type="non-terminal residue" evidence="1">
    <location>
        <position position="1"/>
    </location>
</feature>
<name>A0ABP0YU55_9ROSI</name>
<keyword evidence="2" id="KW-1185">Reference proteome</keyword>
<feature type="non-terminal residue" evidence="1">
    <location>
        <position position="65"/>
    </location>
</feature>
<evidence type="ECO:0000313" key="2">
    <source>
        <dbReference type="Proteomes" id="UP001642487"/>
    </source>
</evidence>
<proteinExistence type="predicted"/>